<organism evidence="2 3">
    <name type="scientific">Pseudocercospora eumusae</name>
    <dbReference type="NCBI Taxonomy" id="321146"/>
    <lineage>
        <taxon>Eukaryota</taxon>
        <taxon>Fungi</taxon>
        <taxon>Dikarya</taxon>
        <taxon>Ascomycota</taxon>
        <taxon>Pezizomycotina</taxon>
        <taxon>Dothideomycetes</taxon>
        <taxon>Dothideomycetidae</taxon>
        <taxon>Mycosphaerellales</taxon>
        <taxon>Mycosphaerellaceae</taxon>
        <taxon>Pseudocercospora</taxon>
    </lineage>
</organism>
<evidence type="ECO:0000313" key="3">
    <source>
        <dbReference type="Proteomes" id="UP000070133"/>
    </source>
</evidence>
<gene>
    <name evidence="2" type="ORF">AC578_3641</name>
</gene>
<name>A0A139HPJ6_9PEZI</name>
<accession>A0A139HPJ6</accession>
<dbReference type="EMBL" id="LFZN01000021">
    <property type="protein sequence ID" value="KXT04415.1"/>
    <property type="molecule type" value="Genomic_DNA"/>
</dbReference>
<protein>
    <submittedName>
        <fullName evidence="2">Uncharacterized protein</fullName>
    </submittedName>
</protein>
<feature type="compositionally biased region" description="Pro residues" evidence="1">
    <location>
        <begin position="1"/>
        <end position="10"/>
    </location>
</feature>
<dbReference type="Proteomes" id="UP000070133">
    <property type="component" value="Unassembled WGS sequence"/>
</dbReference>
<feature type="compositionally biased region" description="Polar residues" evidence="1">
    <location>
        <begin position="68"/>
        <end position="77"/>
    </location>
</feature>
<comment type="caution">
    <text evidence="2">The sequence shown here is derived from an EMBL/GenBank/DDBJ whole genome shotgun (WGS) entry which is preliminary data.</text>
</comment>
<feature type="region of interest" description="Disordered" evidence="1">
    <location>
        <begin position="1"/>
        <end position="88"/>
    </location>
</feature>
<dbReference type="AlphaFoldDB" id="A0A139HPJ6"/>
<reference evidence="2 3" key="1">
    <citation type="submission" date="2015-07" db="EMBL/GenBank/DDBJ databases">
        <title>Comparative genomics of the Sigatoka disease complex on banana suggests a link between parallel evolutionary changes in Pseudocercospora fijiensis and Pseudocercospora eumusae and increased virulence on the banana host.</title>
        <authorList>
            <person name="Chang T.-C."/>
            <person name="Salvucci A."/>
            <person name="Crous P.W."/>
            <person name="Stergiopoulos I."/>
        </authorList>
    </citation>
    <scope>NUCLEOTIDE SEQUENCE [LARGE SCALE GENOMIC DNA]</scope>
    <source>
        <strain evidence="2 3">CBS 114824</strain>
    </source>
</reference>
<evidence type="ECO:0000313" key="2">
    <source>
        <dbReference type="EMBL" id="KXT04415.1"/>
    </source>
</evidence>
<proteinExistence type="predicted"/>
<keyword evidence="3" id="KW-1185">Reference proteome</keyword>
<evidence type="ECO:0000256" key="1">
    <source>
        <dbReference type="SAM" id="MobiDB-lite"/>
    </source>
</evidence>
<feature type="compositionally biased region" description="Basic and acidic residues" evidence="1">
    <location>
        <begin position="78"/>
        <end position="88"/>
    </location>
</feature>
<sequence>MPRQVAPPPSGEFRVKLQKPFSGKNILTPPSTVHTDTKGPSELTKATPGAPTHSVEVLGEPNRPASIRMTQYNGNSKSSEKSGDVPKDDVNELMSLVSALRGFPSHPSKDVYGLDTTLDLTTFDIQWGNADEDPAANEINELAAEQKDGFKRIVDSIEALGRTFAKQDSAV</sequence>
<dbReference type="OrthoDB" id="5366606at2759"/>